<dbReference type="EMBL" id="CP061800">
    <property type="protein sequence ID" value="QTA93913.1"/>
    <property type="molecule type" value="Genomic_DNA"/>
</dbReference>
<name>A0A975GWH0_9BACT</name>
<protein>
    <submittedName>
        <fullName evidence="1">Uncharacterized protein</fullName>
    </submittedName>
</protein>
<reference evidence="1" key="1">
    <citation type="journal article" date="2021" name="Microb. Physiol.">
        <title>Proteogenomic Insights into the Physiology of Marine, Sulfate-Reducing, Filamentous Desulfonema limicola and Desulfonema magnum.</title>
        <authorList>
            <person name="Schnaars V."/>
            <person name="Wohlbrand L."/>
            <person name="Scheve S."/>
            <person name="Hinrichs C."/>
            <person name="Reinhardt R."/>
            <person name="Rabus R."/>
        </authorList>
    </citation>
    <scope>NUCLEOTIDE SEQUENCE</scope>
    <source>
        <strain evidence="1">4be13</strain>
    </source>
</reference>
<dbReference type="Proteomes" id="UP000663722">
    <property type="component" value="Chromosome"/>
</dbReference>
<proteinExistence type="predicted"/>
<dbReference type="AlphaFoldDB" id="A0A975GWH0"/>
<evidence type="ECO:0000313" key="1">
    <source>
        <dbReference type="EMBL" id="QTA93913.1"/>
    </source>
</evidence>
<accession>A0A975GWH0</accession>
<keyword evidence="2" id="KW-1185">Reference proteome</keyword>
<dbReference type="KEGG" id="dmm:dnm_100210"/>
<evidence type="ECO:0000313" key="2">
    <source>
        <dbReference type="Proteomes" id="UP000663722"/>
    </source>
</evidence>
<gene>
    <name evidence="1" type="ORF">dnm_100210</name>
</gene>
<organism evidence="1 2">
    <name type="scientific">Desulfonema magnum</name>
    <dbReference type="NCBI Taxonomy" id="45655"/>
    <lineage>
        <taxon>Bacteria</taxon>
        <taxon>Pseudomonadati</taxon>
        <taxon>Thermodesulfobacteriota</taxon>
        <taxon>Desulfobacteria</taxon>
        <taxon>Desulfobacterales</taxon>
        <taxon>Desulfococcaceae</taxon>
        <taxon>Desulfonema</taxon>
    </lineage>
</organism>
<sequence>MQQRKRIFRTPEKFRAYPECKNCIFATAKKNFLHPGEVPGVSGVQKLYFCNSEKGFFALRRSSGRIRSAKIVFLQQRKRIFCTPEKFRAYPECKNCIFATAKKNFSHSGEVPGVSGVQKLYFCNSEKGFFALRRSSGRIRSAKIVFLQQRKRIFRTPEKFRAYPECKNCIFATAKKNFSHSGEVPGESGVQKLYFCNSEKEFFALRRSSGRIRSAKIVFLQQRKRIFRTPEKFRAYPECKNCIFATAKKNFSHSGEVPGVSGVQKLYFCNSEKEFFALRRSSGRIRSAKIVFLQQRKRIFRTPEKFRAYPECKNCIFATAKKNFSHSGEVPGVSGVQKLYFCNSEKEFFALRRSSGRIRSAKIVFLQQRKRIFRTPEKFRAYPECKNCIFATAKKNFSHSGEVPGVSGVQKLYFCNSEKEFFALRRSSGRIRSAKIVFLQQRKRIFRTPEKFRAYPECKNCIFATAKKNFSHSGEVPGVSGVQKLYFCNLLWSGYSQALSQNLCIKKM</sequence>